<evidence type="ECO:0000313" key="3">
    <source>
        <dbReference type="Proteomes" id="UP000011715"/>
    </source>
</evidence>
<name>A0A0C4DTY8_MAGP6</name>
<dbReference type="InterPro" id="IPR036047">
    <property type="entry name" value="F-box-like_dom_sf"/>
</dbReference>
<organism evidence="2 3">
    <name type="scientific">Magnaporthiopsis poae (strain ATCC 64411 / 73-15)</name>
    <name type="common">Kentucky bluegrass fungus</name>
    <name type="synonym">Magnaporthe poae</name>
    <dbReference type="NCBI Taxonomy" id="644358"/>
    <lineage>
        <taxon>Eukaryota</taxon>
        <taxon>Fungi</taxon>
        <taxon>Dikarya</taxon>
        <taxon>Ascomycota</taxon>
        <taxon>Pezizomycotina</taxon>
        <taxon>Sordariomycetes</taxon>
        <taxon>Sordariomycetidae</taxon>
        <taxon>Magnaporthales</taxon>
        <taxon>Magnaporthaceae</taxon>
        <taxon>Magnaporthiopsis</taxon>
    </lineage>
</organism>
<evidence type="ECO:0000313" key="2">
    <source>
        <dbReference type="EnsemblFungi" id="MAPG_03418T0"/>
    </source>
</evidence>
<accession>A0A0C4DTY8</accession>
<protein>
    <recommendedName>
        <fullName evidence="4">F-box domain-containing protein</fullName>
    </recommendedName>
</protein>
<evidence type="ECO:0008006" key="4">
    <source>
        <dbReference type="Google" id="ProtNLM"/>
    </source>
</evidence>
<sequence length="525" mass="59191">MIMANLSLMSAEVVLEISQYLDYGAKVNLSSTCRRLRQRLLSDVFGELHLSHRTIHCSRVLTLARKYGCYTKTLYFRARVDIYDDFHGTAPYIRPALPREAWPLIAGASQVRPRLKGSAPVPDSGPPLLPKLRSLTIDIQPDDLPRQRHGVNGMLYTDPWTPVPTAEALRKLERRGGWRRLLTEVWAAASVNPTLKDLTVVGYQPVRLSAMTVPEYGAFLGRLESLNIVITAEVARARGYDINRAPSFQALVCSALDEAFFQHTRSLRRLRIESKEWVFLTVASDRHPQLAKLDLATRLPLLEHVELRGFLISQGLTDCLHACRRKLRSIRLTNCIAEGQYYDFGHTPTVYGDDDGATEVSAEDDYDDNDPTEMTAADYANIAAAVSDNGDFAAAFINWARCLDQLADTERLCRLDVDFDYPDRRHGGAPFSRADIWGGEDSPYDLDPRSPVMRARALRRAEPTRQVFEYFLAFGSFDSINRDPNVNSKAFLLGKDQEAYDALKVVTARNQARRDADPTRRIVDI</sequence>
<reference evidence="2" key="5">
    <citation type="submission" date="2015-06" db="UniProtKB">
        <authorList>
            <consortium name="EnsemblFungi"/>
        </authorList>
    </citation>
    <scope>IDENTIFICATION</scope>
    <source>
        <strain evidence="2">ATCC 64411</strain>
    </source>
</reference>
<dbReference type="SUPFAM" id="SSF81383">
    <property type="entry name" value="F-box domain"/>
    <property type="match status" value="1"/>
</dbReference>
<dbReference type="AlphaFoldDB" id="A0A0C4DTY8"/>
<proteinExistence type="predicted"/>
<dbReference type="eggNOG" id="ENOG502SPPW">
    <property type="taxonomic scope" value="Eukaryota"/>
</dbReference>
<reference evidence="2" key="4">
    <citation type="journal article" date="2015" name="G3 (Bethesda)">
        <title>Genome sequences of three phytopathogenic species of the Magnaporthaceae family of fungi.</title>
        <authorList>
            <person name="Okagaki L.H."/>
            <person name="Nunes C.C."/>
            <person name="Sailsbery J."/>
            <person name="Clay B."/>
            <person name="Brown D."/>
            <person name="John T."/>
            <person name="Oh Y."/>
            <person name="Young N."/>
            <person name="Fitzgerald M."/>
            <person name="Haas B.J."/>
            <person name="Zeng Q."/>
            <person name="Young S."/>
            <person name="Adiconis X."/>
            <person name="Fan L."/>
            <person name="Levin J.Z."/>
            <person name="Mitchell T.K."/>
            <person name="Okubara P.A."/>
            <person name="Farman M.L."/>
            <person name="Kohn L.M."/>
            <person name="Birren B."/>
            <person name="Ma L.-J."/>
            <person name="Dean R.A."/>
        </authorList>
    </citation>
    <scope>NUCLEOTIDE SEQUENCE</scope>
    <source>
        <strain evidence="2">ATCC 64411 / 73-15</strain>
    </source>
</reference>
<dbReference type="VEuPathDB" id="FungiDB:MAPG_03418"/>
<dbReference type="EnsemblFungi" id="MAPG_03418T0">
    <property type="protein sequence ID" value="MAPG_03418T0"/>
    <property type="gene ID" value="MAPG_03418"/>
</dbReference>
<gene>
    <name evidence="1" type="ORF">MAPG_03418</name>
</gene>
<reference evidence="1" key="3">
    <citation type="submission" date="2011-03" db="EMBL/GenBank/DDBJ databases">
        <title>Annotation of Magnaporthe poae ATCC 64411.</title>
        <authorList>
            <person name="Ma L.-J."/>
            <person name="Dead R."/>
            <person name="Young S.K."/>
            <person name="Zeng Q."/>
            <person name="Gargeya S."/>
            <person name="Fitzgerald M."/>
            <person name="Haas B."/>
            <person name="Abouelleil A."/>
            <person name="Alvarado L."/>
            <person name="Arachchi H.M."/>
            <person name="Berlin A."/>
            <person name="Brown A."/>
            <person name="Chapman S.B."/>
            <person name="Chen Z."/>
            <person name="Dunbar C."/>
            <person name="Freedman E."/>
            <person name="Gearin G."/>
            <person name="Gellesch M."/>
            <person name="Goldberg J."/>
            <person name="Griggs A."/>
            <person name="Gujja S."/>
            <person name="Heiman D."/>
            <person name="Howarth C."/>
            <person name="Larson L."/>
            <person name="Lui A."/>
            <person name="MacDonald P.J.P."/>
            <person name="Mehta T."/>
            <person name="Montmayeur A."/>
            <person name="Murphy C."/>
            <person name="Neiman D."/>
            <person name="Pearson M."/>
            <person name="Priest M."/>
            <person name="Roberts A."/>
            <person name="Saif S."/>
            <person name="Shea T."/>
            <person name="Shenoy N."/>
            <person name="Sisk P."/>
            <person name="Stolte C."/>
            <person name="Sykes S."/>
            <person name="Yandava C."/>
            <person name="Wortman J."/>
            <person name="Nusbaum C."/>
            <person name="Birren B."/>
        </authorList>
    </citation>
    <scope>NUCLEOTIDE SEQUENCE</scope>
    <source>
        <strain evidence="1">ATCC 64411</strain>
    </source>
</reference>
<dbReference type="EMBL" id="ADBL01000820">
    <property type="status" value="NOT_ANNOTATED_CDS"/>
    <property type="molecule type" value="Genomic_DNA"/>
</dbReference>
<dbReference type="OrthoDB" id="5410873at2759"/>
<reference evidence="1" key="1">
    <citation type="submission" date="2010-05" db="EMBL/GenBank/DDBJ databases">
        <title>The Genome Sequence of Magnaporthe poae strain ATCC 64411.</title>
        <authorList>
            <consortium name="The Broad Institute Genome Sequencing Platform"/>
            <consortium name="Broad Institute Genome Sequencing Center for Infectious Disease"/>
            <person name="Ma L.-J."/>
            <person name="Dead R."/>
            <person name="Young S."/>
            <person name="Zeng Q."/>
            <person name="Koehrsen M."/>
            <person name="Alvarado L."/>
            <person name="Berlin A."/>
            <person name="Chapman S.B."/>
            <person name="Chen Z."/>
            <person name="Freedman E."/>
            <person name="Gellesch M."/>
            <person name="Goldberg J."/>
            <person name="Griggs A."/>
            <person name="Gujja S."/>
            <person name="Heilman E.R."/>
            <person name="Heiman D."/>
            <person name="Hepburn T."/>
            <person name="Howarth C."/>
            <person name="Jen D."/>
            <person name="Larson L."/>
            <person name="Mehta T."/>
            <person name="Neiman D."/>
            <person name="Pearson M."/>
            <person name="Roberts A."/>
            <person name="Saif S."/>
            <person name="Shea T."/>
            <person name="Shenoy N."/>
            <person name="Sisk P."/>
            <person name="Stolte C."/>
            <person name="Sykes S."/>
            <person name="Walk T."/>
            <person name="White J."/>
            <person name="Yandava C."/>
            <person name="Haas B."/>
            <person name="Nusbaum C."/>
            <person name="Birren B."/>
        </authorList>
    </citation>
    <scope>NUCLEOTIDE SEQUENCE</scope>
    <source>
        <strain evidence="1">ATCC 64411</strain>
    </source>
</reference>
<dbReference type="Proteomes" id="UP000011715">
    <property type="component" value="Unassembled WGS sequence"/>
</dbReference>
<evidence type="ECO:0000313" key="1">
    <source>
        <dbReference type="EMBL" id="KLU84374.1"/>
    </source>
</evidence>
<reference evidence="3" key="2">
    <citation type="submission" date="2010-05" db="EMBL/GenBank/DDBJ databases">
        <title>The genome sequence of Magnaporthe poae strain ATCC 64411.</title>
        <authorList>
            <person name="Ma L.-J."/>
            <person name="Dead R."/>
            <person name="Young S."/>
            <person name="Zeng Q."/>
            <person name="Koehrsen M."/>
            <person name="Alvarado L."/>
            <person name="Berlin A."/>
            <person name="Chapman S.B."/>
            <person name="Chen Z."/>
            <person name="Freedman E."/>
            <person name="Gellesch M."/>
            <person name="Goldberg J."/>
            <person name="Griggs A."/>
            <person name="Gujja S."/>
            <person name="Heilman E.R."/>
            <person name="Heiman D."/>
            <person name="Hepburn T."/>
            <person name="Howarth C."/>
            <person name="Jen D."/>
            <person name="Larson L."/>
            <person name="Mehta T."/>
            <person name="Neiman D."/>
            <person name="Pearson M."/>
            <person name="Roberts A."/>
            <person name="Saif S."/>
            <person name="Shea T."/>
            <person name="Shenoy N."/>
            <person name="Sisk P."/>
            <person name="Stolte C."/>
            <person name="Sykes S."/>
            <person name="Walk T."/>
            <person name="White J."/>
            <person name="Yandava C."/>
            <person name="Haas B."/>
            <person name="Nusbaum C."/>
            <person name="Birren B."/>
        </authorList>
    </citation>
    <scope>NUCLEOTIDE SEQUENCE [LARGE SCALE GENOMIC DNA]</scope>
    <source>
        <strain evidence="3">ATCC 64411 / 73-15</strain>
    </source>
</reference>
<dbReference type="EMBL" id="GL876967">
    <property type="protein sequence ID" value="KLU84374.1"/>
    <property type="molecule type" value="Genomic_DNA"/>
</dbReference>
<keyword evidence="3" id="KW-1185">Reference proteome</keyword>